<protein>
    <submittedName>
        <fullName evidence="1">Uncharacterized protein</fullName>
    </submittedName>
</protein>
<dbReference type="Proteomes" id="UP000235388">
    <property type="component" value="Unassembled WGS sequence"/>
</dbReference>
<evidence type="ECO:0000313" key="1">
    <source>
        <dbReference type="EMBL" id="PLW51363.1"/>
    </source>
</evidence>
<reference evidence="1 2" key="1">
    <citation type="submission" date="2017-11" db="EMBL/GenBank/DDBJ databases">
        <title>De novo assembly and phasing of dikaryotic genomes from two isolates of Puccinia coronata f. sp. avenae, the causal agent of oat crown rust.</title>
        <authorList>
            <person name="Miller M.E."/>
            <person name="Zhang Y."/>
            <person name="Omidvar V."/>
            <person name="Sperschneider J."/>
            <person name="Schwessinger B."/>
            <person name="Raley C."/>
            <person name="Palmer J.M."/>
            <person name="Garnica D."/>
            <person name="Upadhyaya N."/>
            <person name="Rathjen J."/>
            <person name="Taylor J.M."/>
            <person name="Park R.F."/>
            <person name="Dodds P.N."/>
            <person name="Hirsch C.D."/>
            <person name="Kianian S.F."/>
            <person name="Figueroa M."/>
        </authorList>
    </citation>
    <scope>NUCLEOTIDE SEQUENCE [LARGE SCALE GENOMIC DNA]</scope>
    <source>
        <strain evidence="1">12NC29</strain>
    </source>
</reference>
<keyword evidence="2" id="KW-1185">Reference proteome</keyword>
<evidence type="ECO:0000313" key="2">
    <source>
        <dbReference type="Proteomes" id="UP000235388"/>
    </source>
</evidence>
<comment type="caution">
    <text evidence="1">The sequence shown here is derived from an EMBL/GenBank/DDBJ whole genome shotgun (WGS) entry which is preliminary data.</text>
</comment>
<dbReference type="EMBL" id="PGCJ01000085">
    <property type="protein sequence ID" value="PLW51363.1"/>
    <property type="molecule type" value="Genomic_DNA"/>
</dbReference>
<dbReference type="AlphaFoldDB" id="A0A2N5VMY2"/>
<proteinExistence type="predicted"/>
<organism evidence="1 2">
    <name type="scientific">Puccinia coronata f. sp. avenae</name>
    <dbReference type="NCBI Taxonomy" id="200324"/>
    <lineage>
        <taxon>Eukaryota</taxon>
        <taxon>Fungi</taxon>
        <taxon>Dikarya</taxon>
        <taxon>Basidiomycota</taxon>
        <taxon>Pucciniomycotina</taxon>
        <taxon>Pucciniomycetes</taxon>
        <taxon>Pucciniales</taxon>
        <taxon>Pucciniaceae</taxon>
        <taxon>Puccinia</taxon>
    </lineage>
</organism>
<name>A0A2N5VMY2_9BASI</name>
<sequence>MCVEGRKFQVGVATDPVIQSVVATTIIIASPTQGAHFHPSIWRRRRGLGAATNMATRAARLSVELLADAGGSAVWGIVRHSAQTGVTELPGSGQDATGSGSGQKILPKPDSLEVWVGSGRVRI</sequence>
<accession>A0A2N5VMY2</accession>
<gene>
    <name evidence="1" type="ORF">PCANC_17597</name>
</gene>